<feature type="modified residue" description="4-aspartylphosphate" evidence="6">
    <location>
        <position position="51"/>
    </location>
</feature>
<evidence type="ECO:0000259" key="8">
    <source>
        <dbReference type="PROSITE" id="PS50110"/>
    </source>
</evidence>
<dbReference type="Pfam" id="PF00486">
    <property type="entry name" value="Trans_reg_C"/>
    <property type="match status" value="1"/>
</dbReference>
<dbReference type="SUPFAM" id="SSF52172">
    <property type="entry name" value="CheY-like"/>
    <property type="match status" value="1"/>
</dbReference>
<dbReference type="PANTHER" id="PTHR48111">
    <property type="entry name" value="REGULATOR OF RPOS"/>
    <property type="match status" value="1"/>
</dbReference>
<feature type="domain" description="Response regulatory" evidence="8">
    <location>
        <begin position="2"/>
        <end position="116"/>
    </location>
</feature>
<dbReference type="InterPro" id="IPR001789">
    <property type="entry name" value="Sig_transdc_resp-reg_receiver"/>
</dbReference>
<evidence type="ECO:0000256" key="7">
    <source>
        <dbReference type="PROSITE-ProRule" id="PRU01091"/>
    </source>
</evidence>
<dbReference type="Gene3D" id="6.10.250.690">
    <property type="match status" value="1"/>
</dbReference>
<accession>A0ABY7K7X2</accession>
<reference evidence="10" key="1">
    <citation type="submission" date="2022-05" db="EMBL/GenBank/DDBJ databases">
        <title>Jatrophihabitans sp. SB3-54 whole genome sequence.</title>
        <authorList>
            <person name="Suh M.K."/>
            <person name="Eom M.K."/>
            <person name="Kim J.S."/>
            <person name="Kim H.S."/>
            <person name="Do H.E."/>
            <person name="Shin Y.K."/>
            <person name="Lee J.-S."/>
        </authorList>
    </citation>
    <scope>NUCLEOTIDE SEQUENCE</scope>
    <source>
        <strain evidence="10">SB3-54</strain>
    </source>
</reference>
<dbReference type="PROSITE" id="PS51755">
    <property type="entry name" value="OMPR_PHOB"/>
    <property type="match status" value="1"/>
</dbReference>
<dbReference type="InterPro" id="IPR011006">
    <property type="entry name" value="CheY-like_superfamily"/>
</dbReference>
<evidence type="ECO:0000313" key="10">
    <source>
        <dbReference type="EMBL" id="WAX59341.1"/>
    </source>
</evidence>
<feature type="DNA-binding region" description="OmpR/PhoB-type" evidence="7">
    <location>
        <begin position="124"/>
        <end position="222"/>
    </location>
</feature>
<dbReference type="SMART" id="SM00862">
    <property type="entry name" value="Trans_reg_C"/>
    <property type="match status" value="1"/>
</dbReference>
<gene>
    <name evidence="10" type="ORF">M6B22_21525</name>
</gene>
<evidence type="ECO:0000313" key="11">
    <source>
        <dbReference type="Proteomes" id="UP001164693"/>
    </source>
</evidence>
<dbReference type="InterPro" id="IPR036388">
    <property type="entry name" value="WH-like_DNA-bd_sf"/>
</dbReference>
<dbReference type="PROSITE" id="PS50110">
    <property type="entry name" value="RESPONSE_REGULATORY"/>
    <property type="match status" value="1"/>
</dbReference>
<evidence type="ECO:0000256" key="2">
    <source>
        <dbReference type="ARBA" id="ARBA00023012"/>
    </source>
</evidence>
<dbReference type="CDD" id="cd00383">
    <property type="entry name" value="trans_reg_C"/>
    <property type="match status" value="1"/>
</dbReference>
<dbReference type="RefSeq" id="WP_407935763.1">
    <property type="nucleotide sequence ID" value="NZ_CP097463.1"/>
</dbReference>
<dbReference type="InterPro" id="IPR039420">
    <property type="entry name" value="WalR-like"/>
</dbReference>
<evidence type="ECO:0000256" key="4">
    <source>
        <dbReference type="ARBA" id="ARBA00023125"/>
    </source>
</evidence>
<evidence type="ECO:0000256" key="1">
    <source>
        <dbReference type="ARBA" id="ARBA00022553"/>
    </source>
</evidence>
<name>A0ABY7K7X2_9ACTN</name>
<dbReference type="CDD" id="cd19935">
    <property type="entry name" value="REC_OmpR_CusR-like"/>
    <property type="match status" value="1"/>
</dbReference>
<feature type="domain" description="OmpR/PhoB-type" evidence="9">
    <location>
        <begin position="124"/>
        <end position="222"/>
    </location>
</feature>
<dbReference type="Pfam" id="PF00072">
    <property type="entry name" value="Response_reg"/>
    <property type="match status" value="1"/>
</dbReference>
<evidence type="ECO:0000256" key="5">
    <source>
        <dbReference type="ARBA" id="ARBA00023163"/>
    </source>
</evidence>
<evidence type="ECO:0000259" key="9">
    <source>
        <dbReference type="PROSITE" id="PS51755"/>
    </source>
</evidence>
<protein>
    <submittedName>
        <fullName evidence="10">Response regulator transcription factor</fullName>
    </submittedName>
</protein>
<keyword evidence="1 6" id="KW-0597">Phosphoprotein</keyword>
<dbReference type="EMBL" id="CP097463">
    <property type="protein sequence ID" value="WAX59341.1"/>
    <property type="molecule type" value="Genomic_DNA"/>
</dbReference>
<keyword evidence="2" id="KW-0902">Two-component regulatory system</keyword>
<dbReference type="Proteomes" id="UP001164693">
    <property type="component" value="Chromosome"/>
</dbReference>
<organism evidence="10 11">
    <name type="scientific">Jatrophihabitans cynanchi</name>
    <dbReference type="NCBI Taxonomy" id="2944128"/>
    <lineage>
        <taxon>Bacteria</taxon>
        <taxon>Bacillati</taxon>
        <taxon>Actinomycetota</taxon>
        <taxon>Actinomycetes</taxon>
        <taxon>Jatrophihabitantales</taxon>
        <taxon>Jatrophihabitantaceae</taxon>
        <taxon>Jatrophihabitans</taxon>
    </lineage>
</organism>
<dbReference type="InterPro" id="IPR001867">
    <property type="entry name" value="OmpR/PhoB-type_DNA-bd"/>
</dbReference>
<dbReference type="Gene3D" id="1.10.10.10">
    <property type="entry name" value="Winged helix-like DNA-binding domain superfamily/Winged helix DNA-binding domain"/>
    <property type="match status" value="1"/>
</dbReference>
<keyword evidence="5" id="KW-0804">Transcription</keyword>
<sequence length="230" mass="25586">MRALVVEDDSRMADLLRRGLTESGYGVDVVRTGPDALWQAGEVDYDVILLDVALPGMDGFTVCQRLRSAQCWTPILMLTARADVADRVTGLDAGADDYLAKPFRFSELQARLRALLRRGTAPRPSVLVAGTLQLDPATRVARRGRTQLDLSAKEFELLRLFLNHPGDVLSRTYILEHVWDFAYQAGSNVVDQHVSALRRKVDRPFGVEQLETVRGAGYRLLPEARPAAEQ</sequence>
<evidence type="ECO:0000256" key="3">
    <source>
        <dbReference type="ARBA" id="ARBA00023015"/>
    </source>
</evidence>
<dbReference type="Gene3D" id="3.40.50.2300">
    <property type="match status" value="1"/>
</dbReference>
<dbReference type="SMART" id="SM00448">
    <property type="entry name" value="REC"/>
    <property type="match status" value="1"/>
</dbReference>
<keyword evidence="11" id="KW-1185">Reference proteome</keyword>
<evidence type="ECO:0000256" key="6">
    <source>
        <dbReference type="PROSITE-ProRule" id="PRU00169"/>
    </source>
</evidence>
<proteinExistence type="predicted"/>
<keyword evidence="3" id="KW-0805">Transcription regulation</keyword>
<dbReference type="PANTHER" id="PTHR48111:SF1">
    <property type="entry name" value="TWO-COMPONENT RESPONSE REGULATOR ORR33"/>
    <property type="match status" value="1"/>
</dbReference>
<keyword evidence="4 7" id="KW-0238">DNA-binding</keyword>